<keyword evidence="3" id="KW-1185">Reference proteome</keyword>
<organism evidence="2 3">
    <name type="scientific">Stephania cephalantha</name>
    <dbReference type="NCBI Taxonomy" id="152367"/>
    <lineage>
        <taxon>Eukaryota</taxon>
        <taxon>Viridiplantae</taxon>
        <taxon>Streptophyta</taxon>
        <taxon>Embryophyta</taxon>
        <taxon>Tracheophyta</taxon>
        <taxon>Spermatophyta</taxon>
        <taxon>Magnoliopsida</taxon>
        <taxon>Ranunculales</taxon>
        <taxon>Menispermaceae</taxon>
        <taxon>Menispermoideae</taxon>
        <taxon>Cissampelideae</taxon>
        <taxon>Stephania</taxon>
    </lineage>
</organism>
<reference evidence="2 3" key="1">
    <citation type="submission" date="2024-01" db="EMBL/GenBank/DDBJ databases">
        <title>Genome assemblies of Stephania.</title>
        <authorList>
            <person name="Yang L."/>
        </authorList>
    </citation>
    <scope>NUCLEOTIDE SEQUENCE [LARGE SCALE GENOMIC DNA]</scope>
    <source>
        <strain evidence="2">JXDWG</strain>
        <tissue evidence="2">Leaf</tissue>
    </source>
</reference>
<feature type="region of interest" description="Disordered" evidence="1">
    <location>
        <begin position="1"/>
        <end position="53"/>
    </location>
</feature>
<dbReference type="AlphaFoldDB" id="A0AAP0IA79"/>
<evidence type="ECO:0000256" key="1">
    <source>
        <dbReference type="SAM" id="MobiDB-lite"/>
    </source>
</evidence>
<comment type="caution">
    <text evidence="2">The sequence shown here is derived from an EMBL/GenBank/DDBJ whole genome shotgun (WGS) entry which is preliminary data.</text>
</comment>
<name>A0AAP0IA79_9MAGN</name>
<protein>
    <submittedName>
        <fullName evidence="2">Uncharacterized protein</fullName>
    </submittedName>
</protein>
<evidence type="ECO:0000313" key="2">
    <source>
        <dbReference type="EMBL" id="KAK9111530.1"/>
    </source>
</evidence>
<sequence>MQRRRGDTGNGAAPAVKPAAGRDGQQLREDGRSAQQRASSGDDDGGGGAVLME</sequence>
<proteinExistence type="predicted"/>
<evidence type="ECO:0000313" key="3">
    <source>
        <dbReference type="Proteomes" id="UP001419268"/>
    </source>
</evidence>
<dbReference type="Proteomes" id="UP001419268">
    <property type="component" value="Unassembled WGS sequence"/>
</dbReference>
<dbReference type="EMBL" id="JBBNAG010000008">
    <property type="protein sequence ID" value="KAK9111530.1"/>
    <property type="molecule type" value="Genomic_DNA"/>
</dbReference>
<gene>
    <name evidence="2" type="ORF">Scep_019049</name>
</gene>
<accession>A0AAP0IA79</accession>